<proteinExistence type="predicted"/>
<dbReference type="EMBL" id="WIGO01000176">
    <property type="protein sequence ID" value="KAF6825314.1"/>
    <property type="molecule type" value="Genomic_DNA"/>
</dbReference>
<dbReference type="Proteomes" id="UP000654918">
    <property type="component" value="Unassembled WGS sequence"/>
</dbReference>
<name>A0A8H6K5N2_9PEZI</name>
<evidence type="ECO:0000313" key="2">
    <source>
        <dbReference type="EMBL" id="KAF6825314.1"/>
    </source>
</evidence>
<reference evidence="2" key="1">
    <citation type="journal article" date="2020" name="Phytopathology">
        <title>Genome Sequence Resources of Colletotrichum truncatum, C. plurivorum, C. musicola, and C. sojae: Four Species Pathogenic to Soybean (Glycine max).</title>
        <authorList>
            <person name="Rogerio F."/>
            <person name="Boufleur T.R."/>
            <person name="Ciampi-Guillardi M."/>
            <person name="Sukno S.A."/>
            <person name="Thon M.R."/>
            <person name="Massola Junior N.S."/>
            <person name="Baroncelli R."/>
        </authorList>
    </citation>
    <scope>NUCLEOTIDE SEQUENCE</scope>
    <source>
        <strain evidence="2">LFN00145</strain>
    </source>
</reference>
<comment type="caution">
    <text evidence="2">The sequence shown here is derived from an EMBL/GenBank/DDBJ whole genome shotgun (WGS) entry which is preliminary data.</text>
</comment>
<accession>A0A8H6K5N2</accession>
<feature type="region of interest" description="Disordered" evidence="1">
    <location>
        <begin position="1"/>
        <end position="25"/>
    </location>
</feature>
<evidence type="ECO:0000256" key="1">
    <source>
        <dbReference type="SAM" id="MobiDB-lite"/>
    </source>
</evidence>
<protein>
    <submittedName>
        <fullName evidence="2">Uncharacterized protein</fullName>
    </submittedName>
</protein>
<gene>
    <name evidence="2" type="ORF">CPLU01_10358</name>
</gene>
<keyword evidence="3" id="KW-1185">Reference proteome</keyword>
<evidence type="ECO:0000313" key="3">
    <source>
        <dbReference type="Proteomes" id="UP000654918"/>
    </source>
</evidence>
<dbReference type="AlphaFoldDB" id="A0A8H6K5N2"/>
<sequence length="78" mass="8163">MAQTAPLLRRSARTSPNGAPGRHRNATAWQEATFATAAAPGFLKVVGRGRAGQAVGTLGCGRGYREWASSGMGYPFAR</sequence>
<organism evidence="2 3">
    <name type="scientific">Colletotrichum plurivorum</name>
    <dbReference type="NCBI Taxonomy" id="2175906"/>
    <lineage>
        <taxon>Eukaryota</taxon>
        <taxon>Fungi</taxon>
        <taxon>Dikarya</taxon>
        <taxon>Ascomycota</taxon>
        <taxon>Pezizomycotina</taxon>
        <taxon>Sordariomycetes</taxon>
        <taxon>Hypocreomycetidae</taxon>
        <taxon>Glomerellales</taxon>
        <taxon>Glomerellaceae</taxon>
        <taxon>Colletotrichum</taxon>
        <taxon>Colletotrichum orchidearum species complex</taxon>
    </lineage>
</organism>